<feature type="domain" description="GRAM" evidence="1">
    <location>
        <begin position="16"/>
        <end position="82"/>
    </location>
</feature>
<dbReference type="AlphaFoldDB" id="A0ABD3AEX1"/>
<dbReference type="PANTHER" id="PTHR46296">
    <property type="entry name" value="BNAA05G37250D PROTEIN"/>
    <property type="match status" value="1"/>
</dbReference>
<evidence type="ECO:0000313" key="2">
    <source>
        <dbReference type="EMBL" id="KAL3529496.1"/>
    </source>
</evidence>
<dbReference type="Pfam" id="PF02893">
    <property type="entry name" value="GRAM"/>
    <property type="match status" value="1"/>
</dbReference>
<comment type="caution">
    <text evidence="2">The sequence shown here is derived from an EMBL/GenBank/DDBJ whole genome shotgun (WGS) entry which is preliminary data.</text>
</comment>
<dbReference type="Gene3D" id="2.30.29.30">
    <property type="entry name" value="Pleckstrin-homology domain (PH domain)/Phosphotyrosine-binding domain (PTB)"/>
    <property type="match status" value="1"/>
</dbReference>
<reference evidence="2 3" key="1">
    <citation type="submission" date="2024-11" db="EMBL/GenBank/DDBJ databases">
        <title>A near-complete genome assembly of Cinchona calisaya.</title>
        <authorList>
            <person name="Lian D.C."/>
            <person name="Zhao X.W."/>
            <person name="Wei L."/>
        </authorList>
    </citation>
    <scope>NUCLEOTIDE SEQUENCE [LARGE SCALE GENOMIC DNA]</scope>
    <source>
        <tissue evidence="2">Nenye</tissue>
    </source>
</reference>
<accession>A0ABD3AEX1</accession>
<keyword evidence="3" id="KW-1185">Reference proteome</keyword>
<gene>
    <name evidence="2" type="ORF">ACH5RR_008818</name>
</gene>
<dbReference type="Proteomes" id="UP001630127">
    <property type="component" value="Unassembled WGS sequence"/>
</dbReference>
<dbReference type="InterPro" id="IPR004182">
    <property type="entry name" value="GRAM"/>
</dbReference>
<dbReference type="EMBL" id="JBJUIK010000004">
    <property type="protein sequence ID" value="KAL3529496.1"/>
    <property type="molecule type" value="Genomic_DNA"/>
</dbReference>
<proteinExistence type="predicted"/>
<evidence type="ECO:0000313" key="3">
    <source>
        <dbReference type="Proteomes" id="UP001630127"/>
    </source>
</evidence>
<dbReference type="InterPro" id="IPR011993">
    <property type="entry name" value="PH-like_dom_sf"/>
</dbReference>
<dbReference type="InterPro" id="IPR044511">
    <property type="entry name" value="At1g03370/At5g50170-like"/>
</dbReference>
<dbReference type="SMART" id="SM00568">
    <property type="entry name" value="GRAM"/>
    <property type="match status" value="1"/>
</dbReference>
<dbReference type="PANTHER" id="PTHR46296:SF7">
    <property type="entry name" value="C2 DOMAIN-CONTAINING PROTEIN"/>
    <property type="match status" value="1"/>
</dbReference>
<sequence>MTSAWQLNLRSPHRNSAFQKIFGLPPEEFLICDFSCSLRRKIPLQGRLFLSARIVGFYANLFGHKTKFFVLWEDIEDIHQLPPSLGTVGSPLLVIILSRDRGIDATHGAKTIIALWRMRGLGLGQRAKIAEEQQDRHEKPALLEDVDSYLIVQDANMTKVLIMELPMNV</sequence>
<protein>
    <recommendedName>
        <fullName evidence="1">GRAM domain-containing protein</fullName>
    </recommendedName>
</protein>
<organism evidence="2 3">
    <name type="scientific">Cinchona calisaya</name>
    <dbReference type="NCBI Taxonomy" id="153742"/>
    <lineage>
        <taxon>Eukaryota</taxon>
        <taxon>Viridiplantae</taxon>
        <taxon>Streptophyta</taxon>
        <taxon>Embryophyta</taxon>
        <taxon>Tracheophyta</taxon>
        <taxon>Spermatophyta</taxon>
        <taxon>Magnoliopsida</taxon>
        <taxon>eudicotyledons</taxon>
        <taxon>Gunneridae</taxon>
        <taxon>Pentapetalae</taxon>
        <taxon>asterids</taxon>
        <taxon>lamiids</taxon>
        <taxon>Gentianales</taxon>
        <taxon>Rubiaceae</taxon>
        <taxon>Cinchonoideae</taxon>
        <taxon>Cinchoneae</taxon>
        <taxon>Cinchona</taxon>
    </lineage>
</organism>
<evidence type="ECO:0000259" key="1">
    <source>
        <dbReference type="SMART" id="SM00568"/>
    </source>
</evidence>
<name>A0ABD3AEX1_9GENT</name>